<evidence type="ECO:0000313" key="3">
    <source>
        <dbReference type="Proteomes" id="UP001597097"/>
    </source>
</evidence>
<feature type="region of interest" description="Disordered" evidence="1">
    <location>
        <begin position="100"/>
        <end position="123"/>
    </location>
</feature>
<protein>
    <recommendedName>
        <fullName evidence="4">PE domain-containing protein</fullName>
    </recommendedName>
</protein>
<dbReference type="EMBL" id="JBHUCM010000019">
    <property type="protein sequence ID" value="MFD1540613.1"/>
    <property type="molecule type" value="Genomic_DNA"/>
</dbReference>
<gene>
    <name evidence="2" type="ORF">ACFSJ0_26400</name>
</gene>
<sequence>MTEPENGIPPELVIDPAAAGDQAMCQPDALLDVAGAMSRDLLPRLESAGHAVPDLSLTAVGDWDVARGYAETMQRARMATVDTMELVTELVRRVVDDLVGTADTARDGDQRAGEAARRTRSSG</sequence>
<evidence type="ECO:0000313" key="2">
    <source>
        <dbReference type="EMBL" id="MFD1540613.1"/>
    </source>
</evidence>
<comment type="caution">
    <text evidence="2">The sequence shown here is derived from an EMBL/GenBank/DDBJ whole genome shotgun (WGS) entry which is preliminary data.</text>
</comment>
<organism evidence="2 3">
    <name type="scientific">Nonomuraea guangzhouensis</name>
    <dbReference type="NCBI Taxonomy" id="1291555"/>
    <lineage>
        <taxon>Bacteria</taxon>
        <taxon>Bacillati</taxon>
        <taxon>Actinomycetota</taxon>
        <taxon>Actinomycetes</taxon>
        <taxon>Streptosporangiales</taxon>
        <taxon>Streptosporangiaceae</taxon>
        <taxon>Nonomuraea</taxon>
    </lineage>
</organism>
<evidence type="ECO:0008006" key="4">
    <source>
        <dbReference type="Google" id="ProtNLM"/>
    </source>
</evidence>
<accession>A0ABW4GE96</accession>
<dbReference type="Proteomes" id="UP001597097">
    <property type="component" value="Unassembled WGS sequence"/>
</dbReference>
<reference evidence="3" key="1">
    <citation type="journal article" date="2019" name="Int. J. Syst. Evol. Microbiol.">
        <title>The Global Catalogue of Microorganisms (GCM) 10K type strain sequencing project: providing services to taxonomists for standard genome sequencing and annotation.</title>
        <authorList>
            <consortium name="The Broad Institute Genomics Platform"/>
            <consortium name="The Broad Institute Genome Sequencing Center for Infectious Disease"/>
            <person name="Wu L."/>
            <person name="Ma J."/>
        </authorList>
    </citation>
    <scope>NUCLEOTIDE SEQUENCE [LARGE SCALE GENOMIC DNA]</scope>
    <source>
        <strain evidence="3">CGMCC 1.15399</strain>
    </source>
</reference>
<evidence type="ECO:0000256" key="1">
    <source>
        <dbReference type="SAM" id="MobiDB-lite"/>
    </source>
</evidence>
<dbReference type="RefSeq" id="WP_219527047.1">
    <property type="nucleotide sequence ID" value="NZ_JAHKRM010000001.1"/>
</dbReference>
<proteinExistence type="predicted"/>
<keyword evidence="3" id="KW-1185">Reference proteome</keyword>
<name>A0ABW4GE96_9ACTN</name>
<feature type="compositionally biased region" description="Basic and acidic residues" evidence="1">
    <location>
        <begin position="104"/>
        <end position="117"/>
    </location>
</feature>